<dbReference type="EMBL" id="GG745407">
    <property type="protein sequence ID" value="KNE73414.1"/>
    <property type="molecule type" value="Genomic_DNA"/>
</dbReference>
<dbReference type="PANTHER" id="PTHR23408">
    <property type="entry name" value="METHYLMALONYL-COA MUTASE"/>
    <property type="match status" value="1"/>
</dbReference>
<dbReference type="GO" id="GO:0005525">
    <property type="term" value="F:GTP binding"/>
    <property type="evidence" value="ECO:0007669"/>
    <property type="project" value="InterPro"/>
</dbReference>
<keyword evidence="3" id="KW-1185">Reference proteome</keyword>
<proteinExistence type="inferred from homology"/>
<name>A0A0L0TFM2_ALLM3</name>
<dbReference type="Pfam" id="PF03308">
    <property type="entry name" value="MeaB"/>
    <property type="match status" value="1"/>
</dbReference>
<dbReference type="InterPro" id="IPR005129">
    <property type="entry name" value="GTPase_ArgK"/>
</dbReference>
<dbReference type="SUPFAM" id="SSF52540">
    <property type="entry name" value="P-loop containing nucleoside triphosphate hydrolases"/>
    <property type="match status" value="1"/>
</dbReference>
<dbReference type="NCBIfam" id="TIGR00750">
    <property type="entry name" value="lao"/>
    <property type="match status" value="1"/>
</dbReference>
<dbReference type="NCBIfam" id="NF006958">
    <property type="entry name" value="PRK09435.1"/>
    <property type="match status" value="1"/>
</dbReference>
<dbReference type="CDD" id="cd03114">
    <property type="entry name" value="MMAA-like"/>
    <property type="match status" value="1"/>
</dbReference>
<evidence type="ECO:0000313" key="2">
    <source>
        <dbReference type="EMBL" id="KNE73414.1"/>
    </source>
</evidence>
<accession>A0A0L0TFM2</accession>
<dbReference type="PANTHER" id="PTHR23408:SF3">
    <property type="entry name" value="METHYLMALONIC ACIDURIA TYPE A PROTEIN, MITOCHONDRIAL"/>
    <property type="match status" value="1"/>
</dbReference>
<dbReference type="Gene3D" id="1.10.287.130">
    <property type="match status" value="1"/>
</dbReference>
<dbReference type="GO" id="GO:0005737">
    <property type="term" value="C:cytoplasm"/>
    <property type="evidence" value="ECO:0007669"/>
    <property type="project" value="TreeGrafter"/>
</dbReference>
<dbReference type="Proteomes" id="UP000054350">
    <property type="component" value="Unassembled WGS sequence"/>
</dbReference>
<evidence type="ECO:0000313" key="3">
    <source>
        <dbReference type="Proteomes" id="UP000054350"/>
    </source>
</evidence>
<dbReference type="InterPro" id="IPR027417">
    <property type="entry name" value="P-loop_NTPase"/>
</dbReference>
<dbReference type="OMA" id="HWEEEVM"/>
<organism evidence="2 3">
    <name type="scientific">Allomyces macrogynus (strain ATCC 38327)</name>
    <name type="common">Allomyces javanicus var. macrogynus</name>
    <dbReference type="NCBI Taxonomy" id="578462"/>
    <lineage>
        <taxon>Eukaryota</taxon>
        <taxon>Fungi</taxon>
        <taxon>Fungi incertae sedis</taxon>
        <taxon>Blastocladiomycota</taxon>
        <taxon>Blastocladiomycetes</taxon>
        <taxon>Blastocladiales</taxon>
        <taxon>Blastocladiaceae</taxon>
        <taxon>Allomyces</taxon>
    </lineage>
</organism>
<dbReference type="AlphaFoldDB" id="A0A0L0TFM2"/>
<reference evidence="2 3" key="1">
    <citation type="submission" date="2009-11" db="EMBL/GenBank/DDBJ databases">
        <title>Annotation of Allomyces macrogynus ATCC 38327.</title>
        <authorList>
            <consortium name="The Broad Institute Genome Sequencing Platform"/>
            <person name="Russ C."/>
            <person name="Cuomo C."/>
            <person name="Burger G."/>
            <person name="Gray M.W."/>
            <person name="Holland P.W.H."/>
            <person name="King N."/>
            <person name="Lang F.B.F."/>
            <person name="Roger A.J."/>
            <person name="Ruiz-Trillo I."/>
            <person name="Young S.K."/>
            <person name="Zeng Q."/>
            <person name="Gargeya S."/>
            <person name="Fitzgerald M."/>
            <person name="Haas B."/>
            <person name="Abouelleil A."/>
            <person name="Alvarado L."/>
            <person name="Arachchi H.M."/>
            <person name="Berlin A."/>
            <person name="Chapman S.B."/>
            <person name="Gearin G."/>
            <person name="Goldberg J."/>
            <person name="Griggs A."/>
            <person name="Gujja S."/>
            <person name="Hansen M."/>
            <person name="Heiman D."/>
            <person name="Howarth C."/>
            <person name="Larimer J."/>
            <person name="Lui A."/>
            <person name="MacDonald P.J.P."/>
            <person name="McCowen C."/>
            <person name="Montmayeur A."/>
            <person name="Murphy C."/>
            <person name="Neiman D."/>
            <person name="Pearson M."/>
            <person name="Priest M."/>
            <person name="Roberts A."/>
            <person name="Saif S."/>
            <person name="Shea T."/>
            <person name="Sisk P."/>
            <person name="Stolte C."/>
            <person name="Sykes S."/>
            <person name="Wortman J."/>
            <person name="Nusbaum C."/>
            <person name="Birren B."/>
        </authorList>
    </citation>
    <scope>NUCLEOTIDE SEQUENCE [LARGE SCALE GENOMIC DNA]</scope>
    <source>
        <strain evidence="2 3">ATCC 38327</strain>
    </source>
</reference>
<protein>
    <submittedName>
        <fullName evidence="2">LAO/AO transport system ATPase</fullName>
    </submittedName>
</protein>
<dbReference type="Gene3D" id="3.40.50.300">
    <property type="entry name" value="P-loop containing nucleotide triphosphate hydrolases"/>
    <property type="match status" value="1"/>
</dbReference>
<dbReference type="GO" id="GO:0003924">
    <property type="term" value="F:GTPase activity"/>
    <property type="evidence" value="ECO:0007669"/>
    <property type="project" value="InterPro"/>
</dbReference>
<dbReference type="OrthoDB" id="1476984at2759"/>
<dbReference type="Gene3D" id="1.20.5.170">
    <property type="match status" value="1"/>
</dbReference>
<comment type="similarity">
    <text evidence="1">Belongs to the SIMIBI class G3E GTPase family. ArgK/MeaB subfamily.</text>
</comment>
<dbReference type="STRING" id="578462.A0A0L0TFM2"/>
<evidence type="ECO:0000256" key="1">
    <source>
        <dbReference type="ARBA" id="ARBA00009625"/>
    </source>
</evidence>
<reference evidence="3" key="2">
    <citation type="submission" date="2009-11" db="EMBL/GenBank/DDBJ databases">
        <title>The Genome Sequence of Allomyces macrogynus strain ATCC 38327.</title>
        <authorList>
            <consortium name="The Broad Institute Genome Sequencing Platform"/>
            <person name="Russ C."/>
            <person name="Cuomo C."/>
            <person name="Shea T."/>
            <person name="Young S.K."/>
            <person name="Zeng Q."/>
            <person name="Koehrsen M."/>
            <person name="Haas B."/>
            <person name="Borodovsky M."/>
            <person name="Guigo R."/>
            <person name="Alvarado L."/>
            <person name="Berlin A."/>
            <person name="Borenstein D."/>
            <person name="Chen Z."/>
            <person name="Engels R."/>
            <person name="Freedman E."/>
            <person name="Gellesch M."/>
            <person name="Goldberg J."/>
            <person name="Griggs A."/>
            <person name="Gujja S."/>
            <person name="Heiman D."/>
            <person name="Hepburn T."/>
            <person name="Howarth C."/>
            <person name="Jen D."/>
            <person name="Larson L."/>
            <person name="Lewis B."/>
            <person name="Mehta T."/>
            <person name="Park D."/>
            <person name="Pearson M."/>
            <person name="Roberts A."/>
            <person name="Saif S."/>
            <person name="Shenoy N."/>
            <person name="Sisk P."/>
            <person name="Stolte C."/>
            <person name="Sykes S."/>
            <person name="Walk T."/>
            <person name="White J."/>
            <person name="Yandava C."/>
            <person name="Burger G."/>
            <person name="Gray M.W."/>
            <person name="Holland P.W.H."/>
            <person name="King N."/>
            <person name="Lang F.B.F."/>
            <person name="Roger A.J."/>
            <person name="Ruiz-Trillo I."/>
            <person name="Lander E."/>
            <person name="Nusbaum C."/>
        </authorList>
    </citation>
    <scope>NUCLEOTIDE SEQUENCE [LARGE SCALE GENOMIC DNA]</scope>
    <source>
        <strain evidence="3">ATCC 38327</strain>
    </source>
</reference>
<sequence length="458" mass="49132">MAWPRAPATAARMALAQRAPLFNCSMPMLSHALRQTRLRCYGTDVAVSPLFDGLIRHDRVALAKAITLVESTAPRHKQAAHDLLALALQHQLRGRASAARASAARIPSNTIAPRYTPKSDQSAALAAFLADRVAQRGRKSLEMQESVPAEERGAPIKLPTTLRIGMSGSPGAGKSTLIESFGMWLVDRGLKVAVLAVDPSSTRTGGSILGDKTRMPDLSKHDRAYVRPSPSRGTLGGVARNTSDAIVLCEAAGYDVVLVETVGVGQSEVLVADMVDVFVLLVAPAAGDELQGFKKGIVELSDLILVNKADGDLATTARNTQSEYMSALKYLGGGGTAPGAGFARSVLAVAGSEDLKWTPKVLRVSAALRLGIDEMWESLSDFYAAQWAQGKFVAKREEQRKKWMWRLITDELQARLSNDDQVAQLVHDLEADVEHGSLTPGVAADRVVDSFLAAHRRS</sequence>
<dbReference type="VEuPathDB" id="FungiDB:AMAG_17524"/>
<dbReference type="eggNOG" id="ENOG502QR2W">
    <property type="taxonomic scope" value="Eukaryota"/>
</dbReference>
<gene>
    <name evidence="2" type="ORF">AMAG_17524</name>
</gene>